<evidence type="ECO:0000313" key="3">
    <source>
        <dbReference type="Proteomes" id="UP001602370"/>
    </source>
</evidence>
<dbReference type="EMBL" id="JBIBDZ010000001">
    <property type="protein sequence ID" value="MFF5917819.1"/>
    <property type="molecule type" value="Genomic_DNA"/>
</dbReference>
<sequence length="159" mass="16799">MEAYVDGGGYGMRPMSAEAVRYNTESMSEFKTSIDGLIEMLTSSEADKGKMKSDPVVRGQFGGGGGAWAEASGVYDSYNTVLSQLTDLSGLLRDCLEGLGIAVVASKDGFEQMDDDVKQKMINIHQRTDEAKAKADREAGRVAPDDGAGQTAGGDSSLQ</sequence>
<accession>A0ABW6XK41</accession>
<organism evidence="2 3">
    <name type="scientific">Streptomyces flavochromogenes</name>
    <dbReference type="NCBI Taxonomy" id="68199"/>
    <lineage>
        <taxon>Bacteria</taxon>
        <taxon>Bacillati</taxon>
        <taxon>Actinomycetota</taxon>
        <taxon>Actinomycetes</taxon>
        <taxon>Kitasatosporales</taxon>
        <taxon>Streptomycetaceae</taxon>
        <taxon>Streptomyces</taxon>
    </lineage>
</organism>
<keyword evidence="3" id="KW-1185">Reference proteome</keyword>
<reference evidence="2 3" key="1">
    <citation type="submission" date="2024-10" db="EMBL/GenBank/DDBJ databases">
        <title>The Natural Products Discovery Center: Release of the First 8490 Sequenced Strains for Exploring Actinobacteria Biosynthetic Diversity.</title>
        <authorList>
            <person name="Kalkreuter E."/>
            <person name="Kautsar S.A."/>
            <person name="Yang D."/>
            <person name="Bader C.D."/>
            <person name="Teijaro C.N."/>
            <person name="Fluegel L."/>
            <person name="Davis C.M."/>
            <person name="Simpson J.R."/>
            <person name="Lauterbach L."/>
            <person name="Steele A.D."/>
            <person name="Gui C."/>
            <person name="Meng S."/>
            <person name="Li G."/>
            <person name="Viehrig K."/>
            <person name="Ye F."/>
            <person name="Su P."/>
            <person name="Kiefer A.F."/>
            <person name="Nichols A."/>
            <person name="Cepeda A.J."/>
            <person name="Yan W."/>
            <person name="Fan B."/>
            <person name="Jiang Y."/>
            <person name="Adhikari A."/>
            <person name="Zheng C.-J."/>
            <person name="Schuster L."/>
            <person name="Cowan T.M."/>
            <person name="Smanski M.J."/>
            <person name="Chevrette M.G."/>
            <person name="De Carvalho L.P.S."/>
            <person name="Shen B."/>
        </authorList>
    </citation>
    <scope>NUCLEOTIDE SEQUENCE [LARGE SCALE GENOMIC DNA]</scope>
    <source>
        <strain evidence="2 3">NPDC012605</strain>
    </source>
</reference>
<gene>
    <name evidence="2" type="ORF">ACFY8C_05690</name>
</gene>
<dbReference type="RefSeq" id="WP_051820743.1">
    <property type="nucleotide sequence ID" value="NZ_JBIBDZ010000001.1"/>
</dbReference>
<comment type="caution">
    <text evidence="2">The sequence shown here is derived from an EMBL/GenBank/DDBJ whole genome shotgun (WGS) entry which is preliminary data.</text>
</comment>
<protein>
    <recommendedName>
        <fullName evidence="4">WXG100 family type VII secretion target</fullName>
    </recommendedName>
</protein>
<evidence type="ECO:0000256" key="1">
    <source>
        <dbReference type="SAM" id="MobiDB-lite"/>
    </source>
</evidence>
<feature type="region of interest" description="Disordered" evidence="1">
    <location>
        <begin position="128"/>
        <end position="159"/>
    </location>
</feature>
<evidence type="ECO:0000313" key="2">
    <source>
        <dbReference type="EMBL" id="MFF5917819.1"/>
    </source>
</evidence>
<dbReference type="Proteomes" id="UP001602370">
    <property type="component" value="Unassembled WGS sequence"/>
</dbReference>
<evidence type="ECO:0008006" key="4">
    <source>
        <dbReference type="Google" id="ProtNLM"/>
    </source>
</evidence>
<name>A0ABW6XK41_9ACTN</name>
<feature type="compositionally biased region" description="Basic and acidic residues" evidence="1">
    <location>
        <begin position="128"/>
        <end position="144"/>
    </location>
</feature>
<proteinExistence type="predicted"/>